<dbReference type="PRINTS" id="PR00449">
    <property type="entry name" value="RASTRNSFRMNG"/>
</dbReference>
<dbReference type="EMBL" id="JADGIZ020000087">
    <property type="protein sequence ID" value="KAL2911802.1"/>
    <property type="molecule type" value="Genomic_DNA"/>
</dbReference>
<feature type="compositionally biased region" description="Low complexity" evidence="3">
    <location>
        <begin position="738"/>
        <end position="766"/>
    </location>
</feature>
<evidence type="ECO:0000256" key="3">
    <source>
        <dbReference type="SAM" id="MobiDB-lite"/>
    </source>
</evidence>
<keyword evidence="1" id="KW-0547">Nucleotide-binding</keyword>
<keyword evidence="2" id="KW-0342">GTP-binding</keyword>
<name>A0ABR4MWX4_9FUNG</name>
<feature type="compositionally biased region" description="Low complexity" evidence="3">
    <location>
        <begin position="819"/>
        <end position="832"/>
    </location>
</feature>
<feature type="region of interest" description="Disordered" evidence="3">
    <location>
        <begin position="703"/>
        <end position="836"/>
    </location>
</feature>
<dbReference type="PANTHER" id="PTHR24070">
    <property type="entry name" value="RAS, DI-RAS, AND RHEB FAMILY MEMBERS OF SMALL GTPASE SUPERFAMILY"/>
    <property type="match status" value="1"/>
</dbReference>
<evidence type="ECO:0000313" key="5">
    <source>
        <dbReference type="Proteomes" id="UP001527925"/>
    </source>
</evidence>
<evidence type="ECO:0000313" key="4">
    <source>
        <dbReference type="EMBL" id="KAL2911802.1"/>
    </source>
</evidence>
<proteinExistence type="predicted"/>
<keyword evidence="5" id="KW-1185">Reference proteome</keyword>
<feature type="region of interest" description="Disordered" evidence="3">
    <location>
        <begin position="81"/>
        <end position="108"/>
    </location>
</feature>
<dbReference type="PROSITE" id="PS51421">
    <property type="entry name" value="RAS"/>
    <property type="match status" value="1"/>
</dbReference>
<dbReference type="SMART" id="SM00173">
    <property type="entry name" value="RAS"/>
    <property type="match status" value="1"/>
</dbReference>
<feature type="region of interest" description="Disordered" evidence="3">
    <location>
        <begin position="599"/>
        <end position="637"/>
    </location>
</feature>
<comment type="caution">
    <text evidence="4">The sequence shown here is derived from an EMBL/GenBank/DDBJ whole genome shotgun (WGS) entry which is preliminary data.</text>
</comment>
<gene>
    <name evidence="4" type="ORF">HK105_208735</name>
</gene>
<protein>
    <submittedName>
        <fullName evidence="4">Uncharacterized protein</fullName>
    </submittedName>
</protein>
<dbReference type="Pfam" id="PF00071">
    <property type="entry name" value="Ras"/>
    <property type="match status" value="1"/>
</dbReference>
<dbReference type="InterPro" id="IPR020849">
    <property type="entry name" value="Small_GTPase_Ras-type"/>
</dbReference>
<feature type="compositionally biased region" description="Low complexity" evidence="3">
    <location>
        <begin position="199"/>
        <end position="210"/>
    </location>
</feature>
<dbReference type="SUPFAM" id="SSF52540">
    <property type="entry name" value="P-loop containing nucleoside triphosphate hydrolases"/>
    <property type="match status" value="1"/>
</dbReference>
<dbReference type="Proteomes" id="UP001527925">
    <property type="component" value="Unassembled WGS sequence"/>
</dbReference>
<accession>A0ABR4MWX4</accession>
<dbReference type="PROSITE" id="PS51419">
    <property type="entry name" value="RAB"/>
    <property type="match status" value="1"/>
</dbReference>
<dbReference type="Gene3D" id="3.40.50.300">
    <property type="entry name" value="P-loop containing nucleotide triphosphate hydrolases"/>
    <property type="match status" value="1"/>
</dbReference>
<feature type="region of interest" description="Disordered" evidence="3">
    <location>
        <begin position="199"/>
        <end position="219"/>
    </location>
</feature>
<feature type="region of interest" description="Disordered" evidence="3">
    <location>
        <begin position="369"/>
        <end position="410"/>
    </location>
</feature>
<evidence type="ECO:0000256" key="1">
    <source>
        <dbReference type="ARBA" id="ARBA00022741"/>
    </source>
</evidence>
<dbReference type="InterPro" id="IPR001806">
    <property type="entry name" value="Small_GTPase"/>
</dbReference>
<feature type="compositionally biased region" description="Low complexity" evidence="3">
    <location>
        <begin position="99"/>
        <end position="108"/>
    </location>
</feature>
<dbReference type="InterPro" id="IPR027417">
    <property type="entry name" value="P-loop_NTPase"/>
</dbReference>
<feature type="compositionally biased region" description="Acidic residues" evidence="3">
    <location>
        <begin position="703"/>
        <end position="727"/>
    </location>
</feature>
<organism evidence="4 5">
    <name type="scientific">Polyrhizophydium stewartii</name>
    <dbReference type="NCBI Taxonomy" id="2732419"/>
    <lineage>
        <taxon>Eukaryota</taxon>
        <taxon>Fungi</taxon>
        <taxon>Fungi incertae sedis</taxon>
        <taxon>Chytridiomycota</taxon>
        <taxon>Chytridiomycota incertae sedis</taxon>
        <taxon>Chytridiomycetes</taxon>
        <taxon>Rhizophydiales</taxon>
        <taxon>Rhizophydiales incertae sedis</taxon>
        <taxon>Polyrhizophydium</taxon>
    </lineage>
</organism>
<sequence length="869" mass="91247">MLLTDAGALTHLSVLVLGPPHVGKSALVAALLRGGALPPPAAPPAPAAAPPAPGAYLGPYTPTIEESTTFQFIVNPTEGRPPRAHSIDLQRPIPGGPAPQGAPAAQPLAVPPNAPQRIVVTLIDVGGHPLYYSLWPSVIAAADAFMLVYDVGDKRSMHSLWKFYRLIIETKWMRPGDIPMLLVGSMVDTVSSDASLVSSSATPAASSGSALPRKRPREVSPEMGQEFASILRIPHVETTAKAPKSIAFCFRTLIAEAKLRAARFVSSPPDNLEYAARFRSEHQKMSRAGRDLSTLSLMPGALPPDALMRLSHSSVSSVVSGGSASGASGSYPALSAAANSSAAQTQSSRFSFASKFIFRESVEKVKDRIGDFRRPSHSRKGSAVSPTETTPPALPVPAPRPTSGNTTLAGSLTNSMLSITSTQSSRDEESSLAHLSALTASAASQRSAAPADPSRTSVSFSSGQLAVENSVLSEEHTEFDRSRTFLLAMDEDKMAPPARGSIRQRCGLARQAWRQLQTSAPPSVTAPADIAAATAAAVAAVVAAATAEPAAAGCNVSTDEAGASGSVVAPSNAGQARVNTATTAKGEQILLPPRNMSLASQQPVATSASDQAGTTPAAADQAVTPESDEPAGSTTSKPLVSIAELLVRTATAQDERRLSTFSSSSAAMMRAVERSLPSIPDNRTHLSIARRQIQGLLDELEMFDFGDDSDDDNDADEGEPEGLDSDALDPHAPPPTVQHPHVQQLQQHMQEQSQPASQQPQSQSHPGEPPRSQGMQRRAPTGYRPLHPPTRRDPSFGAQQPGAADPAVRRADAGLAPPRQLLRSQASSSSLRAESHTKMLSDFLHELQTDHADVLRAAPLVAARRLQSE</sequence>
<reference evidence="4 5" key="1">
    <citation type="submission" date="2023-09" db="EMBL/GenBank/DDBJ databases">
        <title>Pangenome analysis of Batrachochytrium dendrobatidis and related Chytrids.</title>
        <authorList>
            <person name="Yacoub M.N."/>
            <person name="Stajich J.E."/>
            <person name="James T.Y."/>
        </authorList>
    </citation>
    <scope>NUCLEOTIDE SEQUENCE [LARGE SCALE GENOMIC DNA]</scope>
    <source>
        <strain evidence="4 5">JEL0888</strain>
    </source>
</reference>
<feature type="compositionally biased region" description="Polar residues" evidence="3">
    <location>
        <begin position="599"/>
        <end position="614"/>
    </location>
</feature>
<evidence type="ECO:0000256" key="2">
    <source>
        <dbReference type="ARBA" id="ARBA00023134"/>
    </source>
</evidence>